<organism evidence="2 3">
    <name type="scientific">Oleoguttula mirabilis</name>
    <dbReference type="NCBI Taxonomy" id="1507867"/>
    <lineage>
        <taxon>Eukaryota</taxon>
        <taxon>Fungi</taxon>
        <taxon>Dikarya</taxon>
        <taxon>Ascomycota</taxon>
        <taxon>Pezizomycotina</taxon>
        <taxon>Dothideomycetes</taxon>
        <taxon>Dothideomycetidae</taxon>
        <taxon>Mycosphaerellales</taxon>
        <taxon>Teratosphaeriaceae</taxon>
        <taxon>Oleoguttula</taxon>
    </lineage>
</organism>
<keyword evidence="3" id="KW-1185">Reference proteome</keyword>
<reference evidence="2 3" key="1">
    <citation type="submission" date="2021-11" db="EMBL/GenBank/DDBJ databases">
        <title>Black yeast isolated from Biological Soil Crust.</title>
        <authorList>
            <person name="Kurbessoian T."/>
        </authorList>
    </citation>
    <scope>NUCLEOTIDE SEQUENCE [LARGE SCALE GENOMIC DNA]</scope>
    <source>
        <strain evidence="2 3">CCFEE 5522</strain>
    </source>
</reference>
<dbReference type="EMBL" id="JAVFHQ010000099">
    <property type="protein sequence ID" value="KAK4539356.1"/>
    <property type="molecule type" value="Genomic_DNA"/>
</dbReference>
<proteinExistence type="predicted"/>
<evidence type="ECO:0000259" key="1">
    <source>
        <dbReference type="Pfam" id="PF00561"/>
    </source>
</evidence>
<accession>A0AAV9J401</accession>
<gene>
    <name evidence="2" type="ORF">LTR36_011013</name>
</gene>
<dbReference type="InterPro" id="IPR029058">
    <property type="entry name" value="AB_hydrolase_fold"/>
</dbReference>
<dbReference type="InterPro" id="IPR050228">
    <property type="entry name" value="Carboxylesterase_BioH"/>
</dbReference>
<feature type="domain" description="AB hydrolase-1" evidence="1">
    <location>
        <begin position="101"/>
        <end position="226"/>
    </location>
</feature>
<sequence>MTSSPDSLVLPRPFAGHCPARNPIAAPTEAAFTSTFGALLPPANFLTTDNGRVAYYSLPPTISGSNTPTPDRVLFLHGVQTPALGMLPLAGNLHASFPSSHFVLVDIYGHGLSDTPFVPHTPELFHSLIDTLLNHLGWPSAHLVGFSFGGATTIGYVASRPSRVQSFALVAPAGLYRSSQFNAELLRGDDEAAAHNYVLELLEGGQLVVPADWKQRVAAGEVVAEALRNWQMRKHPGHAASVVAIFRDGGAMDKHAEFAKAAKTGIPSIVVLGELDDICTERDLNDLGFSNVAVVPQAGHGVVREKMPEVAALIEAFWNQKTPQQAQ</sequence>
<dbReference type="Gene3D" id="3.40.50.1820">
    <property type="entry name" value="alpha/beta hydrolase"/>
    <property type="match status" value="1"/>
</dbReference>
<dbReference type="InterPro" id="IPR000073">
    <property type="entry name" value="AB_hydrolase_1"/>
</dbReference>
<dbReference type="Proteomes" id="UP001324427">
    <property type="component" value="Unassembled WGS sequence"/>
</dbReference>
<dbReference type="AlphaFoldDB" id="A0AAV9J401"/>
<evidence type="ECO:0000313" key="2">
    <source>
        <dbReference type="EMBL" id="KAK4539356.1"/>
    </source>
</evidence>
<dbReference type="SUPFAM" id="SSF53474">
    <property type="entry name" value="alpha/beta-Hydrolases"/>
    <property type="match status" value="1"/>
</dbReference>
<name>A0AAV9J401_9PEZI</name>
<dbReference type="PANTHER" id="PTHR43194:SF2">
    <property type="entry name" value="PEROXISOMAL MEMBRANE PROTEIN LPX1"/>
    <property type="match status" value="1"/>
</dbReference>
<dbReference type="Pfam" id="PF00561">
    <property type="entry name" value="Abhydrolase_1"/>
    <property type="match status" value="1"/>
</dbReference>
<protein>
    <recommendedName>
        <fullName evidence="1">AB hydrolase-1 domain-containing protein</fullName>
    </recommendedName>
</protein>
<comment type="caution">
    <text evidence="2">The sequence shown here is derived from an EMBL/GenBank/DDBJ whole genome shotgun (WGS) entry which is preliminary data.</text>
</comment>
<dbReference type="PANTHER" id="PTHR43194">
    <property type="entry name" value="HYDROLASE ALPHA/BETA FOLD FAMILY"/>
    <property type="match status" value="1"/>
</dbReference>
<evidence type="ECO:0000313" key="3">
    <source>
        <dbReference type="Proteomes" id="UP001324427"/>
    </source>
</evidence>
<dbReference type="PRINTS" id="PR00111">
    <property type="entry name" value="ABHYDROLASE"/>
</dbReference>